<keyword evidence="3" id="KW-1185">Reference proteome</keyword>
<feature type="transmembrane region" description="Helical" evidence="1">
    <location>
        <begin position="968"/>
        <end position="987"/>
    </location>
</feature>
<name>A0A0L6VP61_9BASI</name>
<dbReference type="EMBL" id="LAVV01002888">
    <property type="protein sequence ID" value="KNZ62518.1"/>
    <property type="molecule type" value="Genomic_DNA"/>
</dbReference>
<dbReference type="Proteomes" id="UP000037035">
    <property type="component" value="Unassembled WGS sequence"/>
</dbReference>
<dbReference type="VEuPathDB" id="FungiDB:VP01_125g3"/>
<evidence type="ECO:0000256" key="1">
    <source>
        <dbReference type="SAM" id="Phobius"/>
    </source>
</evidence>
<sequence>MNRIYQTKKPQGHLDDGQLMKEILQGIKKRKSPLAKGSCNSNIVNDLIYNQLSTYLTHVLISSLSAKQTCFVRKKLVMVWSKCFYPRPNPQSASIPSRLTTLIWQVRLEFGASTIAQGNPGFHVKSNFFCEILGSQKPMYHVINVDLFFHLGFSPWIYIFPSLITPTQGTIMKKTLQKANQLQYHKPKHQQKRRSYQAWLKKKSNVNLKDTKTNEGKKSNHIWTRNQQVVLLSFIYNKTNYPWERGPTMGTPESSIHQHLILVSKKCFIDDLSMILFMMNTNPYLLLPLLFSSQPLSQGFNRNLKAEGEAILVLQKIYIDVKLLLDKLCFGWDVIGLINIFVGPSQEKISYTFSYPVLCYNPAHFLFTCTYAKVESSFLPRALKSEKTKIDLTAECNMAQLPAVDMQKFPGSFCCYSNHSPKVIQPSFDAQSLCGAQQALVGLSILTFSFFSQNKQTSIGGGESAGGKLEGGFGFGGLSRHQRRIGQTRVFPEGAAGRKTGRQSARGGGQIGVVLQGVEIGGDSGVPELNGSRVWRCGSFGIKKGGNFVHRYYRIIISEENSGKNWESKLEDHQKAEHSQSLSGLQCAKSAVFRNETKGYSTHIGGTHLPTEMVFLSTPALVKLITKNILKQESSILAMLESVQVDGALALLADSSSCLPFIVGFIAIYDFLFTTLFWFIVMISPVLRLRSFHYTLNVKVALQKETCPTACTLIHSNCADCTGLCQNISICKHVEFGWKLGWSMLHVNCRQLSKFFFSILCIDLEMVVDIMMNSLTNIKISNMYGLKPLGKGLSIYINQEISIFMNSSVKFSHLLEPETYLSGINYGSLNDLRILQPEKSRIIFLEQKKYKFEVLAHIHCKKKTCLTACNYFGTVTANTWSNNRSFLREIQNKKVRKQENIKEELSQHNTYMPLVFSARMWTHAMRPFLLKFLLRQAKKEAFKERGMHQDTGAFLIRRGKIQIINHPISIPPFLSMFFINEFILSYYQLIHHMRSHMPFTLFYSISSIKFLRISVFLKEKLKPPPSTSLIFLLSKILKINAKLRWGLQVGVEKLQVFAINSMNALAGHFCKKNPLNPTIKWMFLTMKQHIKLKRALYNLKCKSMAKNMIMPLSFGHLLDVTNSGTQSSPSDWPECLASFSEERQSADQDAHIHASHIISIISLTSCMNFGRLICIGFMCRETCQNSGKLLWLKFETSEKPRQVCIAFITFSIIEFSMKHVSHISYGNCHFQTSSSSHGRGSGAYFESVLLTSLILPRSNVNEKRAPRCIQRGMLAEAVKKWKYELLGC</sequence>
<comment type="caution">
    <text evidence="2">The sequence shown here is derived from an EMBL/GenBank/DDBJ whole genome shotgun (WGS) entry which is preliminary data.</text>
</comment>
<proteinExistence type="predicted"/>
<keyword evidence="1" id="KW-0812">Transmembrane</keyword>
<accession>A0A0L6VP61</accession>
<evidence type="ECO:0000313" key="3">
    <source>
        <dbReference type="Proteomes" id="UP000037035"/>
    </source>
</evidence>
<protein>
    <submittedName>
        <fullName evidence="2">Uncharacterized protein</fullName>
    </submittedName>
</protein>
<keyword evidence="1" id="KW-0472">Membrane</keyword>
<evidence type="ECO:0000313" key="2">
    <source>
        <dbReference type="EMBL" id="KNZ62518.1"/>
    </source>
</evidence>
<gene>
    <name evidence="2" type="ORF">VP01_125g3</name>
</gene>
<organism evidence="2 3">
    <name type="scientific">Puccinia sorghi</name>
    <dbReference type="NCBI Taxonomy" id="27349"/>
    <lineage>
        <taxon>Eukaryota</taxon>
        <taxon>Fungi</taxon>
        <taxon>Dikarya</taxon>
        <taxon>Basidiomycota</taxon>
        <taxon>Pucciniomycotina</taxon>
        <taxon>Pucciniomycetes</taxon>
        <taxon>Pucciniales</taxon>
        <taxon>Pucciniaceae</taxon>
        <taxon>Puccinia</taxon>
    </lineage>
</organism>
<reference evidence="2 3" key="1">
    <citation type="submission" date="2015-08" db="EMBL/GenBank/DDBJ databases">
        <title>Next Generation Sequencing and Analysis of the Genome of Puccinia sorghi L Schw, the Causal Agent of Maize Common Rust.</title>
        <authorList>
            <person name="Rochi L."/>
            <person name="Burguener G."/>
            <person name="Darino M."/>
            <person name="Turjanski A."/>
            <person name="Kreff E."/>
            <person name="Dieguez M.J."/>
            <person name="Sacco F."/>
        </authorList>
    </citation>
    <scope>NUCLEOTIDE SEQUENCE [LARGE SCALE GENOMIC DNA]</scope>
    <source>
        <strain evidence="2 3">RO10H11247</strain>
    </source>
</reference>
<keyword evidence="1" id="KW-1133">Transmembrane helix</keyword>
<feature type="transmembrane region" description="Helical" evidence="1">
    <location>
        <begin position="659"/>
        <end position="681"/>
    </location>
</feature>